<dbReference type="PANTHER" id="PTHR33343">
    <property type="entry name" value="54S RIBOSOMAL PROTEIN BL35M"/>
    <property type="match status" value="1"/>
</dbReference>
<reference evidence="8" key="2">
    <citation type="submission" date="2020-09" db="EMBL/GenBank/DDBJ databases">
        <authorList>
            <person name="Sun Q."/>
            <person name="Zhou Y."/>
        </authorList>
    </citation>
    <scope>NUCLEOTIDE SEQUENCE</scope>
    <source>
        <strain evidence="8">CGMCC 1.12726</strain>
    </source>
</reference>
<evidence type="ECO:0000256" key="1">
    <source>
        <dbReference type="ARBA" id="ARBA00006598"/>
    </source>
</evidence>
<dbReference type="AlphaFoldDB" id="A0A917FJZ8"/>
<dbReference type="HAMAP" id="MF_00514">
    <property type="entry name" value="Ribosomal_bL35"/>
    <property type="match status" value="1"/>
</dbReference>
<reference evidence="8" key="1">
    <citation type="journal article" date="2014" name="Int. J. Syst. Evol. Microbiol.">
        <title>Complete genome sequence of Corynebacterium casei LMG S-19264T (=DSM 44701T), isolated from a smear-ripened cheese.</title>
        <authorList>
            <consortium name="US DOE Joint Genome Institute (JGI-PGF)"/>
            <person name="Walter F."/>
            <person name="Albersmeier A."/>
            <person name="Kalinowski J."/>
            <person name="Ruckert C."/>
        </authorList>
    </citation>
    <scope>NUCLEOTIDE SEQUENCE</scope>
    <source>
        <strain evidence="8">CGMCC 1.12726</strain>
    </source>
</reference>
<dbReference type="EMBL" id="BMFO01000001">
    <property type="protein sequence ID" value="GGF85488.1"/>
    <property type="molecule type" value="Genomic_DNA"/>
</dbReference>
<evidence type="ECO:0000256" key="6">
    <source>
        <dbReference type="RuleBase" id="RU000568"/>
    </source>
</evidence>
<evidence type="ECO:0000256" key="7">
    <source>
        <dbReference type="SAM" id="MobiDB-lite"/>
    </source>
</evidence>
<evidence type="ECO:0000313" key="8">
    <source>
        <dbReference type="EMBL" id="GGF85488.1"/>
    </source>
</evidence>
<dbReference type="InterPro" id="IPR037229">
    <property type="entry name" value="Ribosomal_bL35_sf"/>
</dbReference>
<dbReference type="PRINTS" id="PR00064">
    <property type="entry name" value="RIBOSOMALL35"/>
</dbReference>
<dbReference type="GO" id="GO:0022625">
    <property type="term" value="C:cytosolic large ribosomal subunit"/>
    <property type="evidence" value="ECO:0007669"/>
    <property type="project" value="TreeGrafter"/>
</dbReference>
<comment type="caution">
    <text evidence="8">The sequence shown here is derived from an EMBL/GenBank/DDBJ whole genome shotgun (WGS) entry which is preliminary data.</text>
</comment>
<dbReference type="GO" id="GO:0003735">
    <property type="term" value="F:structural constituent of ribosome"/>
    <property type="evidence" value="ECO:0007669"/>
    <property type="project" value="InterPro"/>
</dbReference>
<keyword evidence="3 5" id="KW-0687">Ribonucleoprotein</keyword>
<organism evidence="8 9">
    <name type="scientific">Arenimonas maotaiensis</name>
    <dbReference type="NCBI Taxonomy" id="1446479"/>
    <lineage>
        <taxon>Bacteria</taxon>
        <taxon>Pseudomonadati</taxon>
        <taxon>Pseudomonadota</taxon>
        <taxon>Gammaproteobacteria</taxon>
        <taxon>Lysobacterales</taxon>
        <taxon>Lysobacteraceae</taxon>
        <taxon>Arenimonas</taxon>
    </lineage>
</organism>
<protein>
    <recommendedName>
        <fullName evidence="4 5">Large ribosomal subunit protein bL35</fullName>
    </recommendedName>
</protein>
<dbReference type="InterPro" id="IPR021137">
    <property type="entry name" value="Ribosomal_bL35-like"/>
</dbReference>
<dbReference type="NCBIfam" id="TIGR00001">
    <property type="entry name" value="rpmI_bact"/>
    <property type="match status" value="1"/>
</dbReference>
<keyword evidence="9" id="KW-1185">Reference proteome</keyword>
<dbReference type="RefSeq" id="WP_188447272.1">
    <property type="nucleotide sequence ID" value="NZ_BMFO01000001.1"/>
</dbReference>
<feature type="region of interest" description="Disordered" evidence="7">
    <location>
        <begin position="37"/>
        <end position="67"/>
    </location>
</feature>
<dbReference type="PANTHER" id="PTHR33343:SF1">
    <property type="entry name" value="LARGE RIBOSOMAL SUBUNIT PROTEIN BL35M"/>
    <property type="match status" value="1"/>
</dbReference>
<evidence type="ECO:0000256" key="5">
    <source>
        <dbReference type="HAMAP-Rule" id="MF_00514"/>
    </source>
</evidence>
<dbReference type="GO" id="GO:0006412">
    <property type="term" value="P:translation"/>
    <property type="evidence" value="ECO:0007669"/>
    <property type="project" value="UniProtKB-UniRule"/>
</dbReference>
<keyword evidence="2 5" id="KW-0689">Ribosomal protein</keyword>
<dbReference type="InterPro" id="IPR018265">
    <property type="entry name" value="Ribosomal_bL35_CS"/>
</dbReference>
<evidence type="ECO:0000313" key="9">
    <source>
        <dbReference type="Proteomes" id="UP000632858"/>
    </source>
</evidence>
<accession>A0A917FJZ8</accession>
<proteinExistence type="inferred from homology"/>
<dbReference type="Pfam" id="PF01632">
    <property type="entry name" value="Ribosomal_L35p"/>
    <property type="match status" value="1"/>
</dbReference>
<sequence>MAKNKIKTNRAAAKRFRKTASGKYKCGHANRSHILTKKATKRKRNLRQGNHVRAEDSGRLDRMLPYL</sequence>
<evidence type="ECO:0000256" key="4">
    <source>
        <dbReference type="ARBA" id="ARBA00071664"/>
    </source>
</evidence>
<feature type="compositionally biased region" description="Basic and acidic residues" evidence="7">
    <location>
        <begin position="52"/>
        <end position="67"/>
    </location>
</feature>
<dbReference type="Gene3D" id="4.10.410.60">
    <property type="match status" value="1"/>
</dbReference>
<gene>
    <name evidence="5 8" type="primary">rpmI</name>
    <name evidence="8" type="ORF">GCM10010960_04350</name>
</gene>
<feature type="compositionally biased region" description="Basic residues" evidence="7">
    <location>
        <begin position="37"/>
        <end position="46"/>
    </location>
</feature>
<dbReference type="FunFam" id="4.10.410.60:FF:000001">
    <property type="entry name" value="50S ribosomal protein L35"/>
    <property type="match status" value="1"/>
</dbReference>
<dbReference type="InterPro" id="IPR001706">
    <property type="entry name" value="Ribosomal_bL35"/>
</dbReference>
<evidence type="ECO:0000256" key="2">
    <source>
        <dbReference type="ARBA" id="ARBA00022980"/>
    </source>
</evidence>
<name>A0A917FJZ8_9GAMM</name>
<dbReference type="Proteomes" id="UP000632858">
    <property type="component" value="Unassembled WGS sequence"/>
</dbReference>
<dbReference type="SUPFAM" id="SSF143034">
    <property type="entry name" value="L35p-like"/>
    <property type="match status" value="1"/>
</dbReference>
<comment type="similarity">
    <text evidence="1 5 6">Belongs to the bacterial ribosomal protein bL35 family.</text>
</comment>
<evidence type="ECO:0000256" key="3">
    <source>
        <dbReference type="ARBA" id="ARBA00023274"/>
    </source>
</evidence>
<dbReference type="PROSITE" id="PS00936">
    <property type="entry name" value="RIBOSOMAL_L35"/>
    <property type="match status" value="1"/>
</dbReference>